<accession>A0A426YNZ9</accession>
<organism evidence="2 3">
    <name type="scientific">Ensete ventricosum</name>
    <name type="common">Abyssinian banana</name>
    <name type="synonym">Musa ensete</name>
    <dbReference type="NCBI Taxonomy" id="4639"/>
    <lineage>
        <taxon>Eukaryota</taxon>
        <taxon>Viridiplantae</taxon>
        <taxon>Streptophyta</taxon>
        <taxon>Embryophyta</taxon>
        <taxon>Tracheophyta</taxon>
        <taxon>Spermatophyta</taxon>
        <taxon>Magnoliopsida</taxon>
        <taxon>Liliopsida</taxon>
        <taxon>Zingiberales</taxon>
        <taxon>Musaceae</taxon>
        <taxon>Ensete</taxon>
    </lineage>
</organism>
<proteinExistence type="predicted"/>
<dbReference type="Proteomes" id="UP000287651">
    <property type="component" value="Unassembled WGS sequence"/>
</dbReference>
<evidence type="ECO:0000313" key="2">
    <source>
        <dbReference type="EMBL" id="RRT53434.1"/>
    </source>
</evidence>
<feature type="region of interest" description="Disordered" evidence="1">
    <location>
        <begin position="50"/>
        <end position="69"/>
    </location>
</feature>
<sequence>MTALMPPLPYTRIVDDVGKGKIDEVSRGDDDTPHKWRHSCPLIPHMRVTDETCRERSPGPTMTKDRSDD</sequence>
<evidence type="ECO:0000313" key="3">
    <source>
        <dbReference type="Proteomes" id="UP000287651"/>
    </source>
</evidence>
<feature type="compositionally biased region" description="Basic and acidic residues" evidence="1">
    <location>
        <begin position="18"/>
        <end position="34"/>
    </location>
</feature>
<name>A0A426YNZ9_ENSVE</name>
<evidence type="ECO:0000256" key="1">
    <source>
        <dbReference type="SAM" id="MobiDB-lite"/>
    </source>
</evidence>
<reference evidence="2 3" key="1">
    <citation type="journal article" date="2014" name="Agronomy (Basel)">
        <title>A Draft Genome Sequence for Ensete ventricosum, the Drought-Tolerant Tree Against Hunger.</title>
        <authorList>
            <person name="Harrison J."/>
            <person name="Moore K.A."/>
            <person name="Paszkiewicz K."/>
            <person name="Jones T."/>
            <person name="Grant M."/>
            <person name="Ambacheew D."/>
            <person name="Muzemil S."/>
            <person name="Studholme D.J."/>
        </authorList>
    </citation>
    <scope>NUCLEOTIDE SEQUENCE [LARGE SCALE GENOMIC DNA]</scope>
</reference>
<gene>
    <name evidence="2" type="ORF">B296_00045153</name>
</gene>
<dbReference type="AlphaFoldDB" id="A0A426YNZ9"/>
<feature type="region of interest" description="Disordered" evidence="1">
    <location>
        <begin position="18"/>
        <end position="39"/>
    </location>
</feature>
<protein>
    <submittedName>
        <fullName evidence="2">Uncharacterized protein</fullName>
    </submittedName>
</protein>
<dbReference type="EMBL" id="AMZH03011142">
    <property type="protein sequence ID" value="RRT53434.1"/>
    <property type="molecule type" value="Genomic_DNA"/>
</dbReference>
<comment type="caution">
    <text evidence="2">The sequence shown here is derived from an EMBL/GenBank/DDBJ whole genome shotgun (WGS) entry which is preliminary data.</text>
</comment>